<dbReference type="EMBL" id="JADCTT010000001">
    <property type="protein sequence ID" value="KAF9758954.1"/>
    <property type="molecule type" value="Genomic_DNA"/>
</dbReference>
<feature type="region of interest" description="Disordered" evidence="1">
    <location>
        <begin position="79"/>
        <end position="100"/>
    </location>
</feature>
<feature type="compositionally biased region" description="Basic and acidic residues" evidence="1">
    <location>
        <begin position="90"/>
        <end position="100"/>
    </location>
</feature>
<dbReference type="Proteomes" id="UP000616885">
    <property type="component" value="Unassembled WGS sequence"/>
</dbReference>
<name>A0A8H7NMP5_BIOOC</name>
<gene>
    <name evidence="2" type="ORF">IM811_000648</name>
</gene>
<reference evidence="2" key="1">
    <citation type="submission" date="2020-10" db="EMBL/GenBank/DDBJ databases">
        <title>High-Quality Genome Resource of Clonostachys rosea strain S41 by Oxford Nanopore Long-Read Sequencing.</title>
        <authorList>
            <person name="Wang H."/>
        </authorList>
    </citation>
    <scope>NUCLEOTIDE SEQUENCE</scope>
    <source>
        <strain evidence="2">S41</strain>
    </source>
</reference>
<proteinExistence type="predicted"/>
<feature type="region of interest" description="Disordered" evidence="1">
    <location>
        <begin position="1"/>
        <end position="34"/>
    </location>
</feature>
<dbReference type="AlphaFoldDB" id="A0A8H7NMP5"/>
<evidence type="ECO:0000313" key="2">
    <source>
        <dbReference type="EMBL" id="KAF9758954.1"/>
    </source>
</evidence>
<sequence>MGRRLDRDAYIHVHGKKDPALNPLSPGSDPPRIAPHRCVPGSPLRNNPRSWAAVEKQNDFWGQWTKQKDKARILGVAKCDSSQGANFSDQKAKVENNRVA</sequence>
<evidence type="ECO:0000256" key="1">
    <source>
        <dbReference type="SAM" id="MobiDB-lite"/>
    </source>
</evidence>
<protein>
    <submittedName>
        <fullName evidence="2">Uncharacterized protein</fullName>
    </submittedName>
</protein>
<feature type="compositionally biased region" description="Basic and acidic residues" evidence="1">
    <location>
        <begin position="1"/>
        <end position="19"/>
    </location>
</feature>
<evidence type="ECO:0000313" key="3">
    <source>
        <dbReference type="Proteomes" id="UP000616885"/>
    </source>
</evidence>
<comment type="caution">
    <text evidence="2">The sequence shown here is derived from an EMBL/GenBank/DDBJ whole genome shotgun (WGS) entry which is preliminary data.</text>
</comment>
<feature type="compositionally biased region" description="Polar residues" evidence="1">
    <location>
        <begin position="80"/>
        <end position="89"/>
    </location>
</feature>
<organism evidence="2 3">
    <name type="scientific">Bionectria ochroleuca</name>
    <name type="common">Gliocladium roseum</name>
    <dbReference type="NCBI Taxonomy" id="29856"/>
    <lineage>
        <taxon>Eukaryota</taxon>
        <taxon>Fungi</taxon>
        <taxon>Dikarya</taxon>
        <taxon>Ascomycota</taxon>
        <taxon>Pezizomycotina</taxon>
        <taxon>Sordariomycetes</taxon>
        <taxon>Hypocreomycetidae</taxon>
        <taxon>Hypocreales</taxon>
        <taxon>Bionectriaceae</taxon>
        <taxon>Clonostachys</taxon>
    </lineage>
</organism>
<accession>A0A8H7NMP5</accession>